<evidence type="ECO:0000256" key="4">
    <source>
        <dbReference type="SAM" id="SignalP"/>
    </source>
</evidence>
<evidence type="ECO:0000259" key="5">
    <source>
        <dbReference type="Pfam" id="PF13407"/>
    </source>
</evidence>
<dbReference type="EMBL" id="CP129674">
    <property type="protein sequence ID" value="XDS45356.1"/>
    <property type="molecule type" value="Genomic_DNA"/>
</dbReference>
<reference evidence="6" key="1">
    <citation type="submission" date="2023-07" db="EMBL/GenBank/DDBJ databases">
        <title>Bifidobacterium aquikefiriaerophilum sp. nov. and Bifidobacterium eccum sp. nov., isolated from water kefir.</title>
        <authorList>
            <person name="Breselge S."/>
            <person name="Bellassi P."/>
            <person name="Barcenilla C."/>
            <person name="Alvarez-Ordonez A."/>
            <person name="Morelli L."/>
            <person name="Cotter P.D."/>
        </authorList>
    </citation>
    <scope>NUCLEOTIDE SEQUENCE</scope>
    <source>
        <strain evidence="6">WK041_4_12</strain>
    </source>
</reference>
<dbReference type="Gene3D" id="3.40.50.2300">
    <property type="match status" value="2"/>
</dbReference>
<feature type="chain" id="PRO_5044226366" evidence="4">
    <location>
        <begin position="27"/>
        <end position="321"/>
    </location>
</feature>
<dbReference type="PANTHER" id="PTHR46847:SF1">
    <property type="entry name" value="D-ALLOSE-BINDING PERIPLASMIC PROTEIN-RELATED"/>
    <property type="match status" value="1"/>
</dbReference>
<dbReference type="CDD" id="cd01536">
    <property type="entry name" value="PBP1_ABC_sugar_binding-like"/>
    <property type="match status" value="1"/>
</dbReference>
<dbReference type="RefSeq" id="WP_369344892.1">
    <property type="nucleotide sequence ID" value="NZ_CP129674.1"/>
</dbReference>
<comment type="subcellular location">
    <subcellularLocation>
        <location evidence="1">Cell envelope</location>
    </subcellularLocation>
</comment>
<feature type="signal peptide" evidence="4">
    <location>
        <begin position="1"/>
        <end position="26"/>
    </location>
</feature>
<dbReference type="KEGG" id="baqk:QN215_04440"/>
<comment type="similarity">
    <text evidence="2">Belongs to the bacterial solute-binding protein 2 family.</text>
</comment>
<dbReference type="GO" id="GO:0030313">
    <property type="term" value="C:cell envelope"/>
    <property type="evidence" value="ECO:0007669"/>
    <property type="project" value="UniProtKB-SubCell"/>
</dbReference>
<evidence type="ECO:0000313" key="6">
    <source>
        <dbReference type="EMBL" id="XDS45356.1"/>
    </source>
</evidence>
<proteinExistence type="inferred from homology"/>
<evidence type="ECO:0000256" key="2">
    <source>
        <dbReference type="ARBA" id="ARBA00007639"/>
    </source>
</evidence>
<dbReference type="InterPro" id="IPR025997">
    <property type="entry name" value="SBP_2_dom"/>
</dbReference>
<dbReference type="GO" id="GO:0030246">
    <property type="term" value="F:carbohydrate binding"/>
    <property type="evidence" value="ECO:0007669"/>
    <property type="project" value="UniProtKB-ARBA"/>
</dbReference>
<dbReference type="SUPFAM" id="SSF53822">
    <property type="entry name" value="Periplasmic binding protein-like I"/>
    <property type="match status" value="1"/>
</dbReference>
<dbReference type="PANTHER" id="PTHR46847">
    <property type="entry name" value="D-ALLOSE-BINDING PERIPLASMIC PROTEIN-RELATED"/>
    <property type="match status" value="1"/>
</dbReference>
<accession>A0AB39U942</accession>
<organism evidence="6">
    <name type="scientific">Bifidobacterium aquikefiricola</name>
    <dbReference type="NCBI Taxonomy" id="3059038"/>
    <lineage>
        <taxon>Bacteria</taxon>
        <taxon>Bacillati</taxon>
        <taxon>Actinomycetota</taxon>
        <taxon>Actinomycetes</taxon>
        <taxon>Bifidobacteriales</taxon>
        <taxon>Bifidobacteriaceae</taxon>
        <taxon>Bifidobacterium</taxon>
    </lineage>
</organism>
<evidence type="ECO:0000256" key="3">
    <source>
        <dbReference type="ARBA" id="ARBA00022729"/>
    </source>
</evidence>
<name>A0AB39U942_9BIFI</name>
<keyword evidence="3 4" id="KW-0732">Signal</keyword>
<gene>
    <name evidence="6" type="ORF">QN215_04440</name>
</gene>
<dbReference type="Pfam" id="PF13407">
    <property type="entry name" value="Peripla_BP_4"/>
    <property type="match status" value="1"/>
</dbReference>
<dbReference type="AlphaFoldDB" id="A0AB39U942"/>
<sequence>MKISTMRKALSIVAATMLLIPLAACSNGESSSGGSSSSKGAVAVSFPSREVTIWNDTTDVIKKNVTAQGYEFLSDNPEWDIQTQVADWQSWISRGDVKAIFGFPAQVDSFVSVTAQAKAAGIPVLGYSVPWEGTTQYLALDLKGAGKQAGDGTVAWIKETYPDKKIGVGVLADTTEDLGKLQQEGIIDSLKASGLDIDVYELEAQSREDAYNNAQSALVAHPEIRAWVSISGDMALGARQATLDAGLQESEFSDIATDATQEGYQLIKTGTSMIREAYCFTPDTIGDAMSTMLIDAAEGKKVSKAEVSVTKVDASNVDKYL</sequence>
<protein>
    <submittedName>
        <fullName evidence="6">Sugar ABC transporter substrate-binding protein</fullName>
    </submittedName>
</protein>
<dbReference type="InterPro" id="IPR028082">
    <property type="entry name" value="Peripla_BP_I"/>
</dbReference>
<evidence type="ECO:0000256" key="1">
    <source>
        <dbReference type="ARBA" id="ARBA00004196"/>
    </source>
</evidence>
<feature type="domain" description="Periplasmic binding protein" evidence="5">
    <location>
        <begin position="42"/>
        <end position="301"/>
    </location>
</feature>